<dbReference type="EMBL" id="OX459959">
    <property type="protein sequence ID" value="CAI9164417.1"/>
    <property type="molecule type" value="Genomic_DNA"/>
</dbReference>
<keyword evidence="2" id="KW-1185">Reference proteome</keyword>
<gene>
    <name evidence="1" type="ORF">MRATA1EN1_LOCUS13379</name>
</gene>
<evidence type="ECO:0000313" key="2">
    <source>
        <dbReference type="Proteomes" id="UP001176941"/>
    </source>
</evidence>
<reference evidence="1" key="1">
    <citation type="submission" date="2023-04" db="EMBL/GenBank/DDBJ databases">
        <authorList>
            <consortium name="ELIXIR-Norway"/>
        </authorList>
    </citation>
    <scope>NUCLEOTIDE SEQUENCE [LARGE SCALE GENOMIC DNA]</scope>
</reference>
<evidence type="ECO:0000313" key="1">
    <source>
        <dbReference type="EMBL" id="CAI9164417.1"/>
    </source>
</evidence>
<sequence length="77" mass="8088">MALTPYHSRVEAQPRKCLGVSSGAALDLETGSRRDLPEKADYVQGDKDGCQLSLQSVLAASLAQKPGGVRSESPCVS</sequence>
<organism evidence="1 2">
    <name type="scientific">Rangifer tarandus platyrhynchus</name>
    <name type="common">Svalbard reindeer</name>
    <dbReference type="NCBI Taxonomy" id="3082113"/>
    <lineage>
        <taxon>Eukaryota</taxon>
        <taxon>Metazoa</taxon>
        <taxon>Chordata</taxon>
        <taxon>Craniata</taxon>
        <taxon>Vertebrata</taxon>
        <taxon>Euteleostomi</taxon>
        <taxon>Mammalia</taxon>
        <taxon>Eutheria</taxon>
        <taxon>Laurasiatheria</taxon>
        <taxon>Artiodactyla</taxon>
        <taxon>Ruminantia</taxon>
        <taxon>Pecora</taxon>
        <taxon>Cervidae</taxon>
        <taxon>Odocoileinae</taxon>
        <taxon>Rangifer</taxon>
    </lineage>
</organism>
<dbReference type="Proteomes" id="UP001176941">
    <property type="component" value="Chromosome 23"/>
</dbReference>
<protein>
    <submittedName>
        <fullName evidence="1">Uncharacterized protein</fullName>
    </submittedName>
</protein>
<accession>A0ABN8YS55</accession>
<proteinExistence type="predicted"/>
<name>A0ABN8YS55_RANTA</name>